<organism evidence="2 3">
    <name type="scientific">Salibacter halophilus</name>
    <dbReference type="NCBI Taxonomy" id="1803916"/>
    <lineage>
        <taxon>Bacteria</taxon>
        <taxon>Pseudomonadati</taxon>
        <taxon>Bacteroidota</taxon>
        <taxon>Flavobacteriia</taxon>
        <taxon>Flavobacteriales</taxon>
        <taxon>Salibacteraceae</taxon>
        <taxon>Salibacter</taxon>
    </lineage>
</organism>
<dbReference type="Proteomes" id="UP000435357">
    <property type="component" value="Unassembled WGS sequence"/>
</dbReference>
<evidence type="ECO:0008006" key="4">
    <source>
        <dbReference type="Google" id="ProtNLM"/>
    </source>
</evidence>
<reference evidence="2 3" key="1">
    <citation type="submission" date="2019-09" db="EMBL/GenBank/DDBJ databases">
        <title>Genomes of Cryomorphaceae.</title>
        <authorList>
            <person name="Bowman J.P."/>
        </authorList>
    </citation>
    <scope>NUCLEOTIDE SEQUENCE [LARGE SCALE GENOMIC DNA]</scope>
    <source>
        <strain evidence="2 3">KCTC 52047</strain>
    </source>
</reference>
<feature type="transmembrane region" description="Helical" evidence="1">
    <location>
        <begin position="80"/>
        <end position="97"/>
    </location>
</feature>
<keyword evidence="1" id="KW-1133">Transmembrane helix</keyword>
<evidence type="ECO:0000313" key="3">
    <source>
        <dbReference type="Proteomes" id="UP000435357"/>
    </source>
</evidence>
<evidence type="ECO:0000313" key="2">
    <source>
        <dbReference type="EMBL" id="KAB1064827.1"/>
    </source>
</evidence>
<name>A0A6N6M5D5_9FLAO</name>
<sequence>MIFTFQVFFLLSALFGVYSFKKTNEKLPKLILLTQIIAVPLATVTPEHGQLGFILFMLSLLLIVIYELRTLIKENFKKNIPIIISSIFIFGKFVAQIQHYPHARIIGLSMIIPVGIYLYLLINYRKNLKNEIGFMTIITMDAAIEFASTVSVYF</sequence>
<keyword evidence="1" id="KW-0472">Membrane</keyword>
<evidence type="ECO:0000256" key="1">
    <source>
        <dbReference type="SAM" id="Phobius"/>
    </source>
</evidence>
<proteinExistence type="predicted"/>
<keyword evidence="3" id="KW-1185">Reference proteome</keyword>
<accession>A0A6N6M5D5</accession>
<feature type="transmembrane region" description="Helical" evidence="1">
    <location>
        <begin position="103"/>
        <end position="122"/>
    </location>
</feature>
<protein>
    <recommendedName>
        <fullName evidence="4">Lysoplasmalogenase</fullName>
    </recommendedName>
</protein>
<dbReference type="AlphaFoldDB" id="A0A6N6M5D5"/>
<keyword evidence="1" id="KW-0812">Transmembrane</keyword>
<comment type="caution">
    <text evidence="2">The sequence shown here is derived from an EMBL/GenBank/DDBJ whole genome shotgun (WGS) entry which is preliminary data.</text>
</comment>
<feature type="transmembrane region" description="Helical" evidence="1">
    <location>
        <begin position="50"/>
        <end position="68"/>
    </location>
</feature>
<dbReference type="RefSeq" id="WP_151167147.1">
    <property type="nucleotide sequence ID" value="NZ_WACR01000004.1"/>
</dbReference>
<dbReference type="EMBL" id="WACR01000004">
    <property type="protein sequence ID" value="KAB1064827.1"/>
    <property type="molecule type" value="Genomic_DNA"/>
</dbReference>
<feature type="transmembrane region" description="Helical" evidence="1">
    <location>
        <begin position="134"/>
        <end position="153"/>
    </location>
</feature>
<gene>
    <name evidence="2" type="ORF">F3059_05585</name>
</gene>